<dbReference type="EnsemblMetazoa" id="ISCW001678-RA">
    <property type="protein sequence ID" value="ISCW001678-PA"/>
    <property type="gene ID" value="ISCW001678"/>
</dbReference>
<proteinExistence type="predicted"/>
<dbReference type="Gene3D" id="1.20.1250.20">
    <property type="entry name" value="MFS general substrate transporter like domains"/>
    <property type="match status" value="2"/>
</dbReference>
<feature type="transmembrane region" description="Helical" evidence="1">
    <location>
        <begin position="117"/>
        <end position="135"/>
    </location>
</feature>
<dbReference type="OrthoDB" id="6499973at2759"/>
<protein>
    <submittedName>
        <fullName evidence="2 3">Monocarboxylate transporter, putative</fullName>
    </submittedName>
</protein>
<accession>B7P400</accession>
<name>B7P400_IXOSC</name>
<dbReference type="HOGENOM" id="CLU_001265_59_2_1"/>
<dbReference type="InterPro" id="IPR050327">
    <property type="entry name" value="Proton-linked_MCT"/>
</dbReference>
<dbReference type="PANTHER" id="PTHR11360:SF303">
    <property type="entry name" value="MAJOR FACILITATOR SUPERFAMILY (MFS) PROFILE DOMAIN-CONTAINING PROTEIN"/>
    <property type="match status" value="1"/>
</dbReference>
<dbReference type="EMBL" id="DS632296">
    <property type="protein sequence ID" value="EEC01322.1"/>
    <property type="molecule type" value="Genomic_DNA"/>
</dbReference>
<feature type="transmembrane region" description="Helical" evidence="1">
    <location>
        <begin position="28"/>
        <end position="45"/>
    </location>
</feature>
<keyword evidence="1" id="KW-0472">Membrane</keyword>
<dbReference type="SUPFAM" id="SSF103473">
    <property type="entry name" value="MFS general substrate transporter"/>
    <property type="match status" value="1"/>
</dbReference>
<feature type="transmembrane region" description="Helical" evidence="1">
    <location>
        <begin position="230"/>
        <end position="250"/>
    </location>
</feature>
<dbReference type="PaxDb" id="6945-B7P400"/>
<keyword evidence="1" id="KW-1133">Transmembrane helix</keyword>
<keyword evidence="4" id="KW-1185">Reference proteome</keyword>
<dbReference type="VEuPathDB" id="VectorBase:ISCW001678"/>
<dbReference type="InterPro" id="IPR036259">
    <property type="entry name" value="MFS_trans_sf"/>
</dbReference>
<dbReference type="GO" id="GO:0008028">
    <property type="term" value="F:monocarboxylic acid transmembrane transporter activity"/>
    <property type="evidence" value="ECO:0000318"/>
    <property type="project" value="GO_Central"/>
</dbReference>
<keyword evidence="1" id="KW-0812">Transmembrane</keyword>
<dbReference type="Pfam" id="PF07690">
    <property type="entry name" value="MFS_1"/>
    <property type="match status" value="1"/>
</dbReference>
<evidence type="ECO:0000313" key="2">
    <source>
        <dbReference type="EMBL" id="EEC01322.1"/>
    </source>
</evidence>
<evidence type="ECO:0000313" key="3">
    <source>
        <dbReference type="EnsemblMetazoa" id="ISCW001678-PA"/>
    </source>
</evidence>
<dbReference type="VEuPathDB" id="VectorBase:ISCI001678"/>
<evidence type="ECO:0000313" key="4">
    <source>
        <dbReference type="Proteomes" id="UP000001555"/>
    </source>
</evidence>
<dbReference type="InterPro" id="IPR011701">
    <property type="entry name" value="MFS"/>
</dbReference>
<dbReference type="FunFam" id="1.20.1250.20:FF:001032">
    <property type="entry name" value="Monocarboxylate transporter, putative"/>
    <property type="match status" value="1"/>
</dbReference>
<feature type="non-terminal residue" evidence="2">
    <location>
        <position position="338"/>
    </location>
</feature>
<dbReference type="AlphaFoldDB" id="B7P400"/>
<evidence type="ECO:0000256" key="1">
    <source>
        <dbReference type="SAM" id="Phobius"/>
    </source>
</evidence>
<reference evidence="3" key="2">
    <citation type="submission" date="2020-05" db="UniProtKB">
        <authorList>
            <consortium name="EnsemblMetazoa"/>
        </authorList>
    </citation>
    <scope>IDENTIFICATION</scope>
    <source>
        <strain evidence="3">wikel</strain>
    </source>
</reference>
<dbReference type="Proteomes" id="UP000001555">
    <property type="component" value="Unassembled WGS sequence"/>
</dbReference>
<dbReference type="EMBL" id="ABJB010066457">
    <property type="status" value="NOT_ANNOTATED_CDS"/>
    <property type="molecule type" value="Genomic_DNA"/>
</dbReference>
<dbReference type="VEuPathDB" id="VectorBase:ISCP_004046"/>
<gene>
    <name evidence="2" type="ORF">IscW_ISCW001678</name>
</gene>
<dbReference type="PANTHER" id="PTHR11360">
    <property type="entry name" value="MONOCARBOXYLATE TRANSPORTER"/>
    <property type="match status" value="1"/>
</dbReference>
<sequence length="338" mass="37007">MVNCLPMSLKRSGLFVGLLQKRYPIRHIMLVGSVLTWAGVLTSGFATSTRWLILTMGVIHGTGFGTMYVTMKYFAMMYFDKLRGVAMGITSLGSSMAGFVFPKVLLYLGDTYSFEGSLFILGGISMNITSLAYLLKVPPWCKPTKQHEFMESIPSLTSTCATERGLHQQEREEKAPWVQSLPRSSSLVRTPIFHVLILSAAVSHVFEISFLSSMTDLCQDKGLTTTDAVWLTSSFTLTGILGRLCAPLLADKGLLRRSTLLMLLDLLLASVIMSAPCATTYWSLAAIEAFASIFASSVDVMHDVVAVDYFGLERLPMVYGIIGVVKAPLQLCNPLILG</sequence>
<organism>
    <name type="scientific">Ixodes scapularis</name>
    <name type="common">Black-legged tick</name>
    <name type="synonym">Deer tick</name>
    <dbReference type="NCBI Taxonomy" id="6945"/>
    <lineage>
        <taxon>Eukaryota</taxon>
        <taxon>Metazoa</taxon>
        <taxon>Ecdysozoa</taxon>
        <taxon>Arthropoda</taxon>
        <taxon>Chelicerata</taxon>
        <taxon>Arachnida</taxon>
        <taxon>Acari</taxon>
        <taxon>Parasitiformes</taxon>
        <taxon>Ixodida</taxon>
        <taxon>Ixodoidea</taxon>
        <taxon>Ixodidae</taxon>
        <taxon>Ixodinae</taxon>
        <taxon>Ixodes</taxon>
    </lineage>
</organism>
<feature type="transmembrane region" description="Helical" evidence="1">
    <location>
        <begin position="82"/>
        <end position="105"/>
    </location>
</feature>
<feature type="transmembrane region" description="Helical" evidence="1">
    <location>
        <begin position="51"/>
        <end position="70"/>
    </location>
</feature>
<reference evidence="2 4" key="1">
    <citation type="submission" date="2008-03" db="EMBL/GenBank/DDBJ databases">
        <title>Annotation of Ixodes scapularis.</title>
        <authorList>
            <consortium name="Ixodes scapularis Genome Project Consortium"/>
            <person name="Caler E."/>
            <person name="Hannick L.I."/>
            <person name="Bidwell S."/>
            <person name="Joardar V."/>
            <person name="Thiagarajan M."/>
            <person name="Amedeo P."/>
            <person name="Galinsky K.J."/>
            <person name="Schobel S."/>
            <person name="Inman J."/>
            <person name="Hostetler J."/>
            <person name="Miller J."/>
            <person name="Hammond M."/>
            <person name="Megy K."/>
            <person name="Lawson D."/>
            <person name="Kodira C."/>
            <person name="Sutton G."/>
            <person name="Meyer J."/>
            <person name="Hill C.A."/>
            <person name="Birren B."/>
            <person name="Nene V."/>
            <person name="Collins F."/>
            <person name="Alarcon-Chaidez F."/>
            <person name="Wikel S."/>
            <person name="Strausberg R."/>
        </authorList>
    </citation>
    <scope>NUCLEOTIDE SEQUENCE [LARGE SCALE GENOMIC DNA]</scope>
    <source>
        <strain evidence="4">Wikel</strain>
        <strain evidence="2">Wikel colony</strain>
    </source>
</reference>
<dbReference type="GO" id="GO:0005886">
    <property type="term" value="C:plasma membrane"/>
    <property type="evidence" value="ECO:0000318"/>
    <property type="project" value="GO_Central"/>
</dbReference>
<feature type="transmembrane region" description="Helical" evidence="1">
    <location>
        <begin position="192"/>
        <end position="210"/>
    </location>
</feature>
<feature type="transmembrane region" description="Helical" evidence="1">
    <location>
        <begin position="262"/>
        <end position="284"/>
    </location>
</feature>